<feature type="transmembrane region" description="Helical" evidence="8">
    <location>
        <begin position="223"/>
        <end position="248"/>
    </location>
</feature>
<dbReference type="Gene3D" id="1.20.1250.20">
    <property type="entry name" value="MFS general substrate transporter like domains"/>
    <property type="match status" value="1"/>
</dbReference>
<evidence type="ECO:0000256" key="2">
    <source>
        <dbReference type="ARBA" id="ARBA00022448"/>
    </source>
</evidence>
<dbReference type="InterPro" id="IPR010290">
    <property type="entry name" value="TM_effector"/>
</dbReference>
<dbReference type="PANTHER" id="PTHR23513:SF9">
    <property type="entry name" value="ENTEROBACTIN EXPORTER ENTS"/>
    <property type="match status" value="1"/>
</dbReference>
<feature type="transmembrane region" description="Helical" evidence="8">
    <location>
        <begin position="370"/>
        <end position="388"/>
    </location>
</feature>
<feature type="transmembrane region" description="Helical" evidence="8">
    <location>
        <begin position="160"/>
        <end position="179"/>
    </location>
</feature>
<sequence>MSHPAGRGEPGTSSNVHSESTSESTSDSHSRSGSSDEPLDSRQPSPPAQEALAAEDLQDESDTHDGQVTGPGRRRSRWDIRRLVVDTRPLSIPAYRRLWTSTIVTSVGSQLTAVAVPKQIYDITGSSAYVGLAGLVALVPLVVFALWGGAIADAVDRRKLLLVTNTGIAVTSLLFWAQAFAGAHSVWVLFGLLGLQQACAGVNQPARSASIPRLVPARLLPAANALGSTVFQIGSIIGPLLAGVLIPILGLSTLYLIDSVALTVTIWAVWRLPALPPLAGAPRRAGLRHVIEGFGYLATRKVLLVSFLADVIAMVFGMPRALFPQMAQQTFGDPPGGGFALGILFAAIPAGAVLGGLFSGAFSRIRRHGVAVVGAVCAWGLAIVGFGLSPWLWLAAFFLAVAGMADLVSMVFRGTIMQSAATDEMRGRMQGVFTVVVAGGPRLADLLHGTAGAAVGTSLAVSGGGALVLVAMLAAVVAFPIFWRYRAQDS</sequence>
<dbReference type="CDD" id="cd06173">
    <property type="entry name" value="MFS_MefA_like"/>
    <property type="match status" value="1"/>
</dbReference>
<dbReference type="GO" id="GO:0022857">
    <property type="term" value="F:transmembrane transporter activity"/>
    <property type="evidence" value="ECO:0007669"/>
    <property type="project" value="InterPro"/>
</dbReference>
<dbReference type="PANTHER" id="PTHR23513">
    <property type="entry name" value="INTEGRAL MEMBRANE EFFLUX PROTEIN-RELATED"/>
    <property type="match status" value="1"/>
</dbReference>
<comment type="subcellular location">
    <subcellularLocation>
        <location evidence="1">Cell inner membrane</location>
        <topology evidence="1">Multi-pass membrane protein</topology>
    </subcellularLocation>
</comment>
<feature type="region of interest" description="Disordered" evidence="7">
    <location>
        <begin position="1"/>
        <end position="73"/>
    </location>
</feature>
<feature type="domain" description="Major facilitator superfamily (MFS) profile" evidence="9">
    <location>
        <begin position="298"/>
        <end position="490"/>
    </location>
</feature>
<gene>
    <name evidence="10" type="ORF">F4554_000939</name>
</gene>
<proteinExistence type="predicted"/>
<keyword evidence="2" id="KW-0813">Transport</keyword>
<evidence type="ECO:0000256" key="4">
    <source>
        <dbReference type="ARBA" id="ARBA00022692"/>
    </source>
</evidence>
<feature type="transmembrane region" description="Helical" evidence="8">
    <location>
        <begin position="128"/>
        <end position="148"/>
    </location>
</feature>
<feature type="compositionally biased region" description="Low complexity" evidence="7">
    <location>
        <begin position="11"/>
        <end position="36"/>
    </location>
</feature>
<evidence type="ECO:0000256" key="8">
    <source>
        <dbReference type="SAM" id="Phobius"/>
    </source>
</evidence>
<dbReference type="SUPFAM" id="SSF103473">
    <property type="entry name" value="MFS general substrate transporter"/>
    <property type="match status" value="1"/>
</dbReference>
<dbReference type="RefSeq" id="WP_337795869.1">
    <property type="nucleotide sequence ID" value="NZ_BAAARR010000044.1"/>
</dbReference>
<dbReference type="PROSITE" id="PS50850">
    <property type="entry name" value="MFS"/>
    <property type="match status" value="1"/>
</dbReference>
<dbReference type="AlphaFoldDB" id="A0A852Z5Y9"/>
<feature type="transmembrane region" description="Helical" evidence="8">
    <location>
        <begin position="461"/>
        <end position="483"/>
    </location>
</feature>
<evidence type="ECO:0000256" key="3">
    <source>
        <dbReference type="ARBA" id="ARBA00022475"/>
    </source>
</evidence>
<keyword evidence="4 8" id="KW-0812">Transmembrane</keyword>
<keyword evidence="6 8" id="KW-0472">Membrane</keyword>
<evidence type="ECO:0000256" key="1">
    <source>
        <dbReference type="ARBA" id="ARBA00004429"/>
    </source>
</evidence>
<name>A0A852Z5Y9_9ACTN</name>
<feature type="transmembrane region" description="Helical" evidence="8">
    <location>
        <begin position="338"/>
        <end position="358"/>
    </location>
</feature>
<organism evidence="10 11">
    <name type="scientific">Actinopolymorpha rutila</name>
    <dbReference type="NCBI Taxonomy" id="446787"/>
    <lineage>
        <taxon>Bacteria</taxon>
        <taxon>Bacillati</taxon>
        <taxon>Actinomycetota</taxon>
        <taxon>Actinomycetes</taxon>
        <taxon>Propionibacteriales</taxon>
        <taxon>Actinopolymorphaceae</taxon>
        <taxon>Actinopolymorpha</taxon>
    </lineage>
</organism>
<evidence type="ECO:0000256" key="5">
    <source>
        <dbReference type="ARBA" id="ARBA00022989"/>
    </source>
</evidence>
<evidence type="ECO:0000256" key="7">
    <source>
        <dbReference type="SAM" id="MobiDB-lite"/>
    </source>
</evidence>
<evidence type="ECO:0000259" key="9">
    <source>
        <dbReference type="PROSITE" id="PS50850"/>
    </source>
</evidence>
<evidence type="ECO:0000313" key="10">
    <source>
        <dbReference type="EMBL" id="NYH88301.1"/>
    </source>
</evidence>
<dbReference type="GO" id="GO:0005886">
    <property type="term" value="C:plasma membrane"/>
    <property type="evidence" value="ECO:0007669"/>
    <property type="project" value="UniProtKB-SubCell"/>
</dbReference>
<dbReference type="InterPro" id="IPR020846">
    <property type="entry name" value="MFS_dom"/>
</dbReference>
<dbReference type="InterPro" id="IPR036259">
    <property type="entry name" value="MFS_trans_sf"/>
</dbReference>
<dbReference type="Pfam" id="PF05977">
    <property type="entry name" value="MFS_3"/>
    <property type="match status" value="1"/>
</dbReference>
<reference evidence="10 11" key="1">
    <citation type="submission" date="2020-07" db="EMBL/GenBank/DDBJ databases">
        <title>Sequencing the genomes of 1000 actinobacteria strains.</title>
        <authorList>
            <person name="Klenk H.-P."/>
        </authorList>
    </citation>
    <scope>NUCLEOTIDE SEQUENCE [LARGE SCALE GENOMIC DNA]</scope>
    <source>
        <strain evidence="10 11">DSM 18448</strain>
    </source>
</reference>
<feature type="transmembrane region" description="Helical" evidence="8">
    <location>
        <begin position="294"/>
        <end position="318"/>
    </location>
</feature>
<dbReference type="Proteomes" id="UP000579605">
    <property type="component" value="Unassembled WGS sequence"/>
</dbReference>
<evidence type="ECO:0000313" key="11">
    <source>
        <dbReference type="Proteomes" id="UP000579605"/>
    </source>
</evidence>
<feature type="transmembrane region" description="Helical" evidence="8">
    <location>
        <begin position="394"/>
        <end position="412"/>
    </location>
</feature>
<evidence type="ECO:0000256" key="6">
    <source>
        <dbReference type="ARBA" id="ARBA00023136"/>
    </source>
</evidence>
<keyword evidence="11" id="KW-1185">Reference proteome</keyword>
<keyword evidence="3" id="KW-1003">Cell membrane</keyword>
<keyword evidence="5 8" id="KW-1133">Transmembrane helix</keyword>
<accession>A0A852Z5Y9</accession>
<comment type="caution">
    <text evidence="10">The sequence shown here is derived from an EMBL/GenBank/DDBJ whole genome shotgun (WGS) entry which is preliminary data.</text>
</comment>
<feature type="transmembrane region" description="Helical" evidence="8">
    <location>
        <begin position="432"/>
        <end position="455"/>
    </location>
</feature>
<dbReference type="EMBL" id="JACBZH010000001">
    <property type="protein sequence ID" value="NYH88301.1"/>
    <property type="molecule type" value="Genomic_DNA"/>
</dbReference>
<protein>
    <submittedName>
        <fullName evidence="10">MFS family permease</fullName>
    </submittedName>
</protein>